<dbReference type="InParanoid" id="T1EHB5"/>
<dbReference type="OMA" id="YHIACSA"/>
<proteinExistence type="predicted"/>
<dbReference type="PANTHER" id="PTHR22876:SF5">
    <property type="entry name" value="CHROMOSOME 9 OPEN READING FRAME 85"/>
    <property type="match status" value="1"/>
</dbReference>
<accession>T1EHB5</accession>
<reference evidence="1 3" key="2">
    <citation type="journal article" date="2013" name="Nature">
        <title>Insights into bilaterian evolution from three spiralian genomes.</title>
        <authorList>
            <person name="Simakov O."/>
            <person name="Marletaz F."/>
            <person name="Cho S.J."/>
            <person name="Edsinger-Gonzales E."/>
            <person name="Havlak P."/>
            <person name="Hellsten U."/>
            <person name="Kuo D.H."/>
            <person name="Larsson T."/>
            <person name="Lv J."/>
            <person name="Arendt D."/>
            <person name="Savage R."/>
            <person name="Osoegawa K."/>
            <person name="de Jong P."/>
            <person name="Grimwood J."/>
            <person name="Chapman J.A."/>
            <person name="Shapiro H."/>
            <person name="Aerts A."/>
            <person name="Otillar R.P."/>
            <person name="Terry A.Y."/>
            <person name="Boore J.L."/>
            <person name="Grigoriev I.V."/>
            <person name="Lindberg D.R."/>
            <person name="Seaver E.C."/>
            <person name="Weisblat D.A."/>
            <person name="Putnam N.H."/>
            <person name="Rokhsar D.S."/>
        </authorList>
    </citation>
    <scope>NUCLEOTIDE SEQUENCE</scope>
</reference>
<dbReference type="EMBL" id="AMQM01003891">
    <property type="status" value="NOT_ANNOTATED_CDS"/>
    <property type="molecule type" value="Genomic_DNA"/>
</dbReference>
<dbReference type="PANTHER" id="PTHR22876">
    <property type="entry name" value="ZGC:101016"/>
    <property type="match status" value="1"/>
</dbReference>
<dbReference type="Proteomes" id="UP000015101">
    <property type="component" value="Unassembled WGS sequence"/>
</dbReference>
<reference evidence="2" key="3">
    <citation type="submission" date="2015-06" db="UniProtKB">
        <authorList>
            <consortium name="EnsemblMetazoa"/>
        </authorList>
    </citation>
    <scope>IDENTIFICATION</scope>
</reference>
<dbReference type="EnsemblMetazoa" id="HelroT126884">
    <property type="protein sequence ID" value="HelroP126884"/>
    <property type="gene ID" value="HelroG126884"/>
</dbReference>
<name>T1EHB5_HELRO</name>
<dbReference type="GeneID" id="20195965"/>
<keyword evidence="3" id="KW-1185">Reference proteome</keyword>
<dbReference type="AlphaFoldDB" id="T1EHB5"/>
<organism evidence="2 3">
    <name type="scientific">Helobdella robusta</name>
    <name type="common">Californian leech</name>
    <dbReference type="NCBI Taxonomy" id="6412"/>
    <lineage>
        <taxon>Eukaryota</taxon>
        <taxon>Metazoa</taxon>
        <taxon>Spiralia</taxon>
        <taxon>Lophotrochozoa</taxon>
        <taxon>Annelida</taxon>
        <taxon>Clitellata</taxon>
        <taxon>Hirudinea</taxon>
        <taxon>Rhynchobdellida</taxon>
        <taxon>Glossiphoniidae</taxon>
        <taxon>Helobdella</taxon>
    </lineage>
</organism>
<dbReference type="InterPro" id="IPR019351">
    <property type="entry name" value="DUF2039"/>
</dbReference>
<dbReference type="KEGG" id="hro:HELRODRAFT_126884"/>
<dbReference type="RefSeq" id="XP_009016527.1">
    <property type="nucleotide sequence ID" value="XM_009018279.1"/>
</dbReference>
<evidence type="ECO:0000313" key="2">
    <source>
        <dbReference type="EnsemblMetazoa" id="HelroP126884"/>
    </source>
</evidence>
<evidence type="ECO:0000313" key="1">
    <source>
        <dbReference type="EMBL" id="ESO05212.1"/>
    </source>
</evidence>
<sequence>MSCQRGNVTKCKRPKFMNKTAFKNNLHDTSDLIKRINELEVSSCCNRCKDVIEWKIKFNKYKPLSQPKKCVKCLQKTVKNSYYTVCLPCSEKQHICGKC</sequence>
<gene>
    <name evidence="2" type="primary">20195965</name>
    <name evidence="1" type="ORF">HELRODRAFT_126884</name>
</gene>
<dbReference type="Pfam" id="PF10217">
    <property type="entry name" value="DUF2039"/>
    <property type="match status" value="1"/>
</dbReference>
<dbReference type="OrthoDB" id="250548at2759"/>
<dbReference type="HOGENOM" id="CLU_087756_1_1_1"/>
<dbReference type="eggNOG" id="KOG3241">
    <property type="taxonomic scope" value="Eukaryota"/>
</dbReference>
<protein>
    <submittedName>
        <fullName evidence="1 2">Uncharacterized protein</fullName>
    </submittedName>
</protein>
<dbReference type="EMBL" id="KB096365">
    <property type="protein sequence ID" value="ESO05212.1"/>
    <property type="molecule type" value="Genomic_DNA"/>
</dbReference>
<dbReference type="CTD" id="20195965"/>
<evidence type="ECO:0000313" key="3">
    <source>
        <dbReference type="Proteomes" id="UP000015101"/>
    </source>
</evidence>
<reference evidence="3" key="1">
    <citation type="submission" date="2012-12" db="EMBL/GenBank/DDBJ databases">
        <authorList>
            <person name="Hellsten U."/>
            <person name="Grimwood J."/>
            <person name="Chapman J.A."/>
            <person name="Shapiro H."/>
            <person name="Aerts A."/>
            <person name="Otillar R.P."/>
            <person name="Terry A.Y."/>
            <person name="Boore J.L."/>
            <person name="Simakov O."/>
            <person name="Marletaz F."/>
            <person name="Cho S.-J."/>
            <person name="Edsinger-Gonzales E."/>
            <person name="Havlak P."/>
            <person name="Kuo D.-H."/>
            <person name="Larsson T."/>
            <person name="Lv J."/>
            <person name="Arendt D."/>
            <person name="Savage R."/>
            <person name="Osoegawa K."/>
            <person name="de Jong P."/>
            <person name="Lindberg D.R."/>
            <person name="Seaver E.C."/>
            <person name="Weisblat D.A."/>
            <person name="Putnam N.H."/>
            <person name="Grigoriev I.V."/>
            <person name="Rokhsar D.S."/>
        </authorList>
    </citation>
    <scope>NUCLEOTIDE SEQUENCE</scope>
</reference>